<keyword evidence="3" id="KW-1185">Reference proteome</keyword>
<keyword evidence="1" id="KW-0812">Transmembrane</keyword>
<name>A0A1I7LJH3_9BACL</name>
<feature type="transmembrane region" description="Helical" evidence="1">
    <location>
        <begin position="41"/>
        <end position="64"/>
    </location>
</feature>
<proteinExistence type="predicted"/>
<dbReference type="AlphaFoldDB" id="A0A1I7LJH3"/>
<accession>A0A1I7LJH3</accession>
<dbReference type="EMBL" id="FPBV01000067">
    <property type="protein sequence ID" value="SFV09846.1"/>
    <property type="molecule type" value="Genomic_DNA"/>
</dbReference>
<keyword evidence="1" id="KW-1133">Transmembrane helix</keyword>
<keyword evidence="1" id="KW-0472">Membrane</keyword>
<reference evidence="3" key="1">
    <citation type="submission" date="2016-10" db="EMBL/GenBank/DDBJ databases">
        <authorList>
            <person name="Varghese N."/>
        </authorList>
    </citation>
    <scope>NUCLEOTIDE SEQUENCE [LARGE SCALE GENOMIC DNA]</scope>
    <source>
        <strain evidence="3">DSM 17980</strain>
    </source>
</reference>
<evidence type="ECO:0000313" key="3">
    <source>
        <dbReference type="Proteomes" id="UP000183508"/>
    </source>
</evidence>
<evidence type="ECO:0000256" key="1">
    <source>
        <dbReference type="SAM" id="Phobius"/>
    </source>
</evidence>
<dbReference type="RefSeq" id="WP_139234812.1">
    <property type="nucleotide sequence ID" value="NZ_FPBV01000067.1"/>
</dbReference>
<evidence type="ECO:0000313" key="2">
    <source>
        <dbReference type="EMBL" id="SFV09846.1"/>
    </source>
</evidence>
<protein>
    <submittedName>
        <fullName evidence="2">Uncharacterized protein</fullName>
    </submittedName>
</protein>
<gene>
    <name evidence="2" type="ORF">SAMN05421543_1671</name>
</gene>
<dbReference type="Proteomes" id="UP000183508">
    <property type="component" value="Unassembled WGS sequence"/>
</dbReference>
<dbReference type="OrthoDB" id="2590432at2"/>
<organism evidence="2 3">
    <name type="scientific">Alicyclobacillus macrosporangiidus</name>
    <dbReference type="NCBI Taxonomy" id="392015"/>
    <lineage>
        <taxon>Bacteria</taxon>
        <taxon>Bacillati</taxon>
        <taxon>Bacillota</taxon>
        <taxon>Bacilli</taxon>
        <taxon>Bacillales</taxon>
        <taxon>Alicyclobacillaceae</taxon>
        <taxon>Alicyclobacillus</taxon>
    </lineage>
</organism>
<sequence length="275" mass="30353">MTFEEKLRNEIKDLPVRGLTNDKQQAVLEQIRKTDRTRHPLRGLSSAVAAVGAVAIILVGTTIMNRNAQYRSPLSLWTTATVENSVLNTPSFRNAVQAYLETHTDSGFSSAAIPSAVANNPEVTNAVPSQPIPTTIKDLAVRWSQLDGKFGYAFVSFRRGESNHVATVVAQQKPNLEWDVLDVFDSGPLPPAYISKFPVYNMESSRDGTPSYFMVCGILVNPNITRVQITWPDGQKNEAQVANGVYGYVKVYPAQMNSMVGPKNIEAFTPEFDSW</sequence>